<organism evidence="1 2">
    <name type="scientific">Paramecium sonneborni</name>
    <dbReference type="NCBI Taxonomy" id="65129"/>
    <lineage>
        <taxon>Eukaryota</taxon>
        <taxon>Sar</taxon>
        <taxon>Alveolata</taxon>
        <taxon>Ciliophora</taxon>
        <taxon>Intramacronucleata</taxon>
        <taxon>Oligohymenophorea</taxon>
        <taxon>Peniculida</taxon>
        <taxon>Parameciidae</taxon>
        <taxon>Paramecium</taxon>
    </lineage>
</organism>
<keyword evidence="2" id="KW-1185">Reference proteome</keyword>
<comment type="caution">
    <text evidence="1">The sequence shown here is derived from an EMBL/GenBank/DDBJ whole genome shotgun (WGS) entry which is preliminary data.</text>
</comment>
<dbReference type="Proteomes" id="UP000692954">
    <property type="component" value="Unassembled WGS sequence"/>
</dbReference>
<dbReference type="EMBL" id="CAJJDN010000101">
    <property type="protein sequence ID" value="CAD8112487.1"/>
    <property type="molecule type" value="Genomic_DNA"/>
</dbReference>
<protein>
    <submittedName>
        <fullName evidence="1">Uncharacterized protein</fullName>
    </submittedName>
</protein>
<accession>A0A8S1QBV1</accession>
<sequence length="99" mass="12213">MGLIQRIKLSPQIIIIKIYLLKLKTPFQKIFIIRKLFRFLFQLRIFLQYTVFSKQEQLEAKELQLWMDHSQITLEWTQENSFKINEILFQRNQKIQNKL</sequence>
<dbReference type="AlphaFoldDB" id="A0A8S1QBV1"/>
<name>A0A8S1QBV1_9CILI</name>
<evidence type="ECO:0000313" key="2">
    <source>
        <dbReference type="Proteomes" id="UP000692954"/>
    </source>
</evidence>
<evidence type="ECO:0000313" key="1">
    <source>
        <dbReference type="EMBL" id="CAD8112487.1"/>
    </source>
</evidence>
<reference evidence="1" key="1">
    <citation type="submission" date="2021-01" db="EMBL/GenBank/DDBJ databases">
        <authorList>
            <consortium name="Genoscope - CEA"/>
            <person name="William W."/>
        </authorList>
    </citation>
    <scope>NUCLEOTIDE SEQUENCE</scope>
</reference>
<gene>
    <name evidence="1" type="ORF">PSON_ATCC_30995.1.T1010020</name>
</gene>
<proteinExistence type="predicted"/>